<name>A0A4R3YJ71_9GAMM</name>
<comment type="caution">
    <text evidence="1">The sequence shown here is derived from an EMBL/GenBank/DDBJ whole genome shotgun (WGS) entry which is preliminary data.</text>
</comment>
<dbReference type="Proteomes" id="UP000295645">
    <property type="component" value="Unassembled WGS sequence"/>
</dbReference>
<dbReference type="AlphaFoldDB" id="A0A4R3YJ71"/>
<protein>
    <submittedName>
        <fullName evidence="1">Uncharacterized protein</fullName>
    </submittedName>
</protein>
<dbReference type="EMBL" id="SMCS01000011">
    <property type="protein sequence ID" value="TCV91408.1"/>
    <property type="molecule type" value="Genomic_DNA"/>
</dbReference>
<proteinExistence type="predicted"/>
<accession>A0A4R3YJ71</accession>
<sequence>MSNGEEAKQVTDEYQRKFESLRPLLPAAVPRVGGSTPVQTLPARP</sequence>
<gene>
    <name evidence="1" type="ORF">EC912_1111</name>
</gene>
<evidence type="ECO:0000313" key="1">
    <source>
        <dbReference type="EMBL" id="TCV91408.1"/>
    </source>
</evidence>
<organism evidence="1 2">
    <name type="scientific">Luteibacter rhizovicinus</name>
    <dbReference type="NCBI Taxonomy" id="242606"/>
    <lineage>
        <taxon>Bacteria</taxon>
        <taxon>Pseudomonadati</taxon>
        <taxon>Pseudomonadota</taxon>
        <taxon>Gammaproteobacteria</taxon>
        <taxon>Lysobacterales</taxon>
        <taxon>Rhodanobacteraceae</taxon>
        <taxon>Luteibacter</taxon>
    </lineage>
</organism>
<evidence type="ECO:0000313" key="2">
    <source>
        <dbReference type="Proteomes" id="UP000295645"/>
    </source>
</evidence>
<keyword evidence="2" id="KW-1185">Reference proteome</keyword>
<reference evidence="1 2" key="1">
    <citation type="submission" date="2019-03" db="EMBL/GenBank/DDBJ databases">
        <title>Above-ground endophytic microbial communities from plants in different locations in the United States.</title>
        <authorList>
            <person name="Frank C."/>
        </authorList>
    </citation>
    <scope>NUCLEOTIDE SEQUENCE [LARGE SCALE GENOMIC DNA]</scope>
    <source>
        <strain evidence="1 2">LP_13_YM</strain>
    </source>
</reference>